<dbReference type="EMBL" id="PVLR01000024">
    <property type="protein sequence ID" value="PRD68762.1"/>
    <property type="molecule type" value="Genomic_DNA"/>
</dbReference>
<dbReference type="RefSeq" id="WP_105729722.1">
    <property type="nucleotide sequence ID" value="NZ_PVLR01000024.1"/>
</dbReference>
<dbReference type="AlphaFoldDB" id="A0A2S9KED3"/>
<reference evidence="1 2" key="1">
    <citation type="submission" date="2018-03" db="EMBL/GenBank/DDBJ databases">
        <title>Comparative genomics illustrates the genes involved in a hyperalkaliphilic mechanisms of Serpentinomonas isolated from highly-alkaline calcium-rich serpentinized springs.</title>
        <authorList>
            <person name="Suzuki S."/>
            <person name="Ishii S."/>
            <person name="Walworth N."/>
            <person name="Bird L."/>
            <person name="Kuenen J.G."/>
            <person name="Nealson K.H."/>
        </authorList>
    </citation>
    <scope>NUCLEOTIDE SEQUENCE [LARGE SCALE GENOMIC DNA]</scope>
    <source>
        <strain evidence="1 2">83</strain>
    </source>
</reference>
<comment type="caution">
    <text evidence="1">The sequence shown here is derived from an EMBL/GenBank/DDBJ whole genome shotgun (WGS) entry which is preliminary data.</text>
</comment>
<evidence type="ECO:0000313" key="1">
    <source>
        <dbReference type="EMBL" id="PRD68762.1"/>
    </source>
</evidence>
<gene>
    <name evidence="1" type="ORF">C6P61_09685</name>
</gene>
<accession>A0A2S9KED3</accession>
<name>A0A2S9KED3_9BURK</name>
<proteinExistence type="predicted"/>
<keyword evidence="2" id="KW-1185">Reference proteome</keyword>
<sequence>MKFTTEELLLAAEIGKRRIEMARAMTRDMTAEEVEVFRRQRWDELAKLALEELEGVASVIATLRHQQDESHPPR</sequence>
<protein>
    <submittedName>
        <fullName evidence="1">Uncharacterized protein</fullName>
    </submittedName>
</protein>
<evidence type="ECO:0000313" key="2">
    <source>
        <dbReference type="Proteomes" id="UP000238326"/>
    </source>
</evidence>
<dbReference type="Proteomes" id="UP000238326">
    <property type="component" value="Unassembled WGS sequence"/>
</dbReference>
<organism evidence="1 2">
    <name type="scientific">Malikia spinosa</name>
    <dbReference type="NCBI Taxonomy" id="86180"/>
    <lineage>
        <taxon>Bacteria</taxon>
        <taxon>Pseudomonadati</taxon>
        <taxon>Pseudomonadota</taxon>
        <taxon>Betaproteobacteria</taxon>
        <taxon>Burkholderiales</taxon>
        <taxon>Comamonadaceae</taxon>
        <taxon>Malikia</taxon>
    </lineage>
</organism>